<dbReference type="CDD" id="cd03809">
    <property type="entry name" value="GT4_MtfB-like"/>
    <property type="match status" value="1"/>
</dbReference>
<name>A0ABT4PK16_9BACT</name>
<dbReference type="Gene3D" id="3.40.50.2000">
    <property type="entry name" value="Glycogen Phosphorylase B"/>
    <property type="match status" value="2"/>
</dbReference>
<dbReference type="Pfam" id="PF00534">
    <property type="entry name" value="Glycos_transf_1"/>
    <property type="match status" value="1"/>
</dbReference>
<dbReference type="Pfam" id="PF13439">
    <property type="entry name" value="Glyco_transf_4"/>
    <property type="match status" value="1"/>
</dbReference>
<dbReference type="PANTHER" id="PTHR46401">
    <property type="entry name" value="GLYCOSYLTRANSFERASE WBBK-RELATED"/>
    <property type="match status" value="1"/>
</dbReference>
<evidence type="ECO:0000259" key="3">
    <source>
        <dbReference type="Pfam" id="PF13439"/>
    </source>
</evidence>
<evidence type="ECO:0000259" key="2">
    <source>
        <dbReference type="Pfam" id="PF00534"/>
    </source>
</evidence>
<dbReference type="InterPro" id="IPR028098">
    <property type="entry name" value="Glyco_trans_4-like_N"/>
</dbReference>
<dbReference type="SUPFAM" id="SSF53756">
    <property type="entry name" value="UDP-Glycosyltransferase/glycogen phosphorylase"/>
    <property type="match status" value="1"/>
</dbReference>
<organism evidence="4 5">
    <name type="scientific">Phocaeicola acetigenes</name>
    <dbReference type="NCBI Taxonomy" id="3016083"/>
    <lineage>
        <taxon>Bacteria</taxon>
        <taxon>Pseudomonadati</taxon>
        <taxon>Bacteroidota</taxon>
        <taxon>Bacteroidia</taxon>
        <taxon>Bacteroidales</taxon>
        <taxon>Bacteroidaceae</taxon>
        <taxon>Phocaeicola</taxon>
    </lineage>
</organism>
<proteinExistence type="predicted"/>
<keyword evidence="1" id="KW-0808">Transferase</keyword>
<dbReference type="PANTHER" id="PTHR46401:SF2">
    <property type="entry name" value="GLYCOSYLTRANSFERASE WBBK-RELATED"/>
    <property type="match status" value="1"/>
</dbReference>
<dbReference type="RefSeq" id="WP_269878744.1">
    <property type="nucleotide sequence ID" value="NZ_JAPZVM010000012.1"/>
</dbReference>
<gene>
    <name evidence="4" type="ORF">O6P32_11960</name>
</gene>
<evidence type="ECO:0000313" key="5">
    <source>
        <dbReference type="Proteomes" id="UP001141933"/>
    </source>
</evidence>
<dbReference type="Proteomes" id="UP001141933">
    <property type="component" value="Unassembled WGS sequence"/>
</dbReference>
<reference evidence="4" key="1">
    <citation type="submission" date="2022-12" db="EMBL/GenBank/DDBJ databases">
        <title>Phocaeicola acetigenes sp. nov., isolated feces from a healthy human.</title>
        <authorList>
            <person name="Do H."/>
            <person name="Ha Y.B."/>
            <person name="Kim J.-S."/>
            <person name="Suh M.K."/>
            <person name="Kim H.S."/>
            <person name="Lee J.-S."/>
        </authorList>
    </citation>
    <scope>NUCLEOTIDE SEQUENCE</scope>
    <source>
        <strain evidence="4">KGMB11183</strain>
    </source>
</reference>
<accession>A0ABT4PK16</accession>
<dbReference type="EMBL" id="JAPZVM010000012">
    <property type="protein sequence ID" value="MCZ8373411.1"/>
    <property type="molecule type" value="Genomic_DNA"/>
</dbReference>
<evidence type="ECO:0000313" key="4">
    <source>
        <dbReference type="EMBL" id="MCZ8373411.1"/>
    </source>
</evidence>
<comment type="caution">
    <text evidence="4">The sequence shown here is derived from an EMBL/GenBank/DDBJ whole genome shotgun (WGS) entry which is preliminary data.</text>
</comment>
<keyword evidence="5" id="KW-1185">Reference proteome</keyword>
<dbReference type="InterPro" id="IPR001296">
    <property type="entry name" value="Glyco_trans_1"/>
</dbReference>
<feature type="domain" description="Glycosyltransferase subfamily 4-like N-terminal" evidence="3">
    <location>
        <begin position="83"/>
        <end position="188"/>
    </location>
</feature>
<feature type="domain" description="Glycosyl transferase family 1" evidence="2">
    <location>
        <begin position="194"/>
        <end position="355"/>
    </location>
</feature>
<protein>
    <submittedName>
        <fullName evidence="4">Glycosyltransferase family 1 protein</fullName>
    </submittedName>
</protein>
<evidence type="ECO:0000256" key="1">
    <source>
        <dbReference type="ARBA" id="ARBA00022679"/>
    </source>
</evidence>
<sequence>MKVLYDYIGFAPRISGVSRYLCEIISNMPNDINYEIALKQSDNLYLQDMKIIDNIDIPQLTSDNYIPFNFPLKKKVYGALQRFLPTFPSPNNINRQYSIEKIKSGNFDLFHHTRFNEYFLPYIGKKPFVFTIHDMNHEIFNYRKVDQHAKKILSEKATHIIAISQNTKEDLMRIYGVPDKKVTVIHHGGPKKIDFNKEKIIKSPYLLYVGKRNGYKNFIQTLKDFSEFIKKYSQFKFVCTGGAFSKEETQIINELKLKDYVIQMFVTEAELANLYHNAWAFVYPSLYEGFGLPILEAYTYQCPILLNKKSCFPEIAGDAAIYFDSQPNTSNLTQKLIELYHYSETQRLQLIEKGTEQLKQYNWKKTAQQTANVYQKIL</sequence>